<dbReference type="Pfam" id="PF13181">
    <property type="entry name" value="TPR_8"/>
    <property type="match status" value="1"/>
</dbReference>
<keyword evidence="3" id="KW-1185">Reference proteome</keyword>
<dbReference type="STRING" id="639004.SAMN04488239_11193"/>
<dbReference type="CDD" id="cd07302">
    <property type="entry name" value="CHD"/>
    <property type="match status" value="1"/>
</dbReference>
<dbReference type="Gene3D" id="3.30.70.1230">
    <property type="entry name" value="Nucleotide cyclase"/>
    <property type="match status" value="1"/>
</dbReference>
<dbReference type="GO" id="GO:0006171">
    <property type="term" value="P:cAMP biosynthetic process"/>
    <property type="evidence" value="ECO:0007669"/>
    <property type="project" value="TreeGrafter"/>
</dbReference>
<evidence type="ECO:0000313" key="3">
    <source>
        <dbReference type="Proteomes" id="UP000199628"/>
    </source>
</evidence>
<sequence>MMGADEEGTLHRVRGWHEGIFTPIVKQHGGRIFKTMGDGVLAEFTSAAQAVACAIASQRAMEKLEDGNPDSNLLQIRIGINHGDLIYQDGDVFGDCVNVAARLEGMAVPGGILVSDAVIVGLAQAEAQGFHDNGNRKFKNIARPIRVWSWPDKLPSLRAATKPRLLIKGFSFRSSVEDEAGGILIDELYRHLARLTGFEVVQDEESAHYFVDGAVRLTGDRCRLSVRLVRVDEGRQIWAIRYDGAGDPFDFADRFAPRLAMSLRRRVAADYGERLRAQPLDEMSLEDLMALAGASFFNPTYEGWHGAGVIAEQALELDANAFMALAMAAAGLGLANALYAFDPVPGPVLEKAMARIKQATRLNNRSDMIHTVHAGLLLHGYRRHSEARVAVAQALQINPDYNMALWVLGEIQIFSGDPDAGIENARRAIDIAPDDPYVHLYSRAAGYGYLMAGRPDSAIEWFRQADHLAPDLAPNLLGLAICAGIAVDDGEATQARDAFLRLAPAFRVSTFDALPFRDVAQRDRLRTLLIDAGLPI</sequence>
<dbReference type="PROSITE" id="PS50125">
    <property type="entry name" value="GUANYLATE_CYCLASE_2"/>
    <property type="match status" value="1"/>
</dbReference>
<gene>
    <name evidence="2" type="ORF">SAMN04488239_11193</name>
</gene>
<reference evidence="3" key="1">
    <citation type="submission" date="2016-10" db="EMBL/GenBank/DDBJ databases">
        <authorList>
            <person name="Varghese N."/>
            <person name="Submissions S."/>
        </authorList>
    </citation>
    <scope>NUCLEOTIDE SEQUENCE [LARGE SCALE GENOMIC DNA]</scope>
    <source>
        <strain evidence="3">CGMCC 1.9108</strain>
    </source>
</reference>
<accession>A0A1G6YCA8</accession>
<dbReference type="EMBL" id="FMZV01000011">
    <property type="protein sequence ID" value="SDD87633.1"/>
    <property type="molecule type" value="Genomic_DNA"/>
</dbReference>
<dbReference type="GO" id="GO:0035556">
    <property type="term" value="P:intracellular signal transduction"/>
    <property type="evidence" value="ECO:0007669"/>
    <property type="project" value="InterPro"/>
</dbReference>
<proteinExistence type="predicted"/>
<organism evidence="2 3">
    <name type="scientific">Ruegeria marina</name>
    <dbReference type="NCBI Taxonomy" id="639004"/>
    <lineage>
        <taxon>Bacteria</taxon>
        <taxon>Pseudomonadati</taxon>
        <taxon>Pseudomonadota</taxon>
        <taxon>Alphaproteobacteria</taxon>
        <taxon>Rhodobacterales</taxon>
        <taxon>Roseobacteraceae</taxon>
        <taxon>Ruegeria</taxon>
    </lineage>
</organism>
<dbReference type="AlphaFoldDB" id="A0A1G6YCA8"/>
<dbReference type="InterPro" id="IPR001054">
    <property type="entry name" value="A/G_cyclase"/>
</dbReference>
<dbReference type="SUPFAM" id="SSF55073">
    <property type="entry name" value="Nucleotide cyclase"/>
    <property type="match status" value="1"/>
</dbReference>
<evidence type="ECO:0000259" key="1">
    <source>
        <dbReference type="PROSITE" id="PS50125"/>
    </source>
</evidence>
<feature type="domain" description="Guanylate cyclase" evidence="1">
    <location>
        <begin position="21"/>
        <end position="104"/>
    </location>
</feature>
<evidence type="ECO:0000313" key="2">
    <source>
        <dbReference type="EMBL" id="SDD87633.1"/>
    </source>
</evidence>
<dbReference type="Proteomes" id="UP000199628">
    <property type="component" value="Unassembled WGS sequence"/>
</dbReference>
<dbReference type="Pfam" id="PF00211">
    <property type="entry name" value="Guanylate_cyc"/>
    <property type="match status" value="1"/>
</dbReference>
<dbReference type="GO" id="GO:0004016">
    <property type="term" value="F:adenylate cyclase activity"/>
    <property type="evidence" value="ECO:0007669"/>
    <property type="project" value="UniProtKB-ARBA"/>
</dbReference>
<dbReference type="InterPro" id="IPR019734">
    <property type="entry name" value="TPR_rpt"/>
</dbReference>
<dbReference type="PANTHER" id="PTHR43081">
    <property type="entry name" value="ADENYLATE CYCLASE, TERMINAL-DIFFERENTIATION SPECIFIC-RELATED"/>
    <property type="match status" value="1"/>
</dbReference>
<dbReference type="PANTHER" id="PTHR43081:SF19">
    <property type="entry name" value="PH-SENSITIVE ADENYLATE CYCLASE RV1264"/>
    <property type="match status" value="1"/>
</dbReference>
<dbReference type="SUPFAM" id="SSF48452">
    <property type="entry name" value="TPR-like"/>
    <property type="match status" value="1"/>
</dbReference>
<dbReference type="InterPro" id="IPR029787">
    <property type="entry name" value="Nucleotide_cyclase"/>
</dbReference>
<protein>
    <submittedName>
        <fullName evidence="2">Adenylate cyclase, class 3</fullName>
    </submittedName>
</protein>
<dbReference type="InterPro" id="IPR011990">
    <property type="entry name" value="TPR-like_helical_dom_sf"/>
</dbReference>
<dbReference type="Gene3D" id="1.25.40.10">
    <property type="entry name" value="Tetratricopeptide repeat domain"/>
    <property type="match status" value="1"/>
</dbReference>
<dbReference type="InterPro" id="IPR050697">
    <property type="entry name" value="Adenylyl/Guanylyl_Cyclase_3/4"/>
</dbReference>
<name>A0A1G6YCA8_9RHOB</name>